<name>A0A6N8IS59_9BURK</name>
<protein>
    <submittedName>
        <fullName evidence="1">Uncharacterized protein</fullName>
    </submittedName>
</protein>
<reference evidence="1 2" key="1">
    <citation type="submission" date="2019-12" db="EMBL/GenBank/DDBJ databases">
        <authorList>
            <person name="Huq M.A."/>
        </authorList>
    </citation>
    <scope>NUCLEOTIDE SEQUENCE [LARGE SCALE GENOMIC DNA]</scope>
    <source>
        <strain evidence="1 2">MAH-25</strain>
    </source>
</reference>
<organism evidence="1 2">
    <name type="scientific">Ramlibacter pinisoli</name>
    <dbReference type="NCBI Taxonomy" id="2682844"/>
    <lineage>
        <taxon>Bacteria</taxon>
        <taxon>Pseudomonadati</taxon>
        <taxon>Pseudomonadota</taxon>
        <taxon>Betaproteobacteria</taxon>
        <taxon>Burkholderiales</taxon>
        <taxon>Comamonadaceae</taxon>
        <taxon>Ramlibacter</taxon>
    </lineage>
</organism>
<comment type="caution">
    <text evidence="1">The sequence shown here is derived from an EMBL/GenBank/DDBJ whole genome shotgun (WGS) entry which is preliminary data.</text>
</comment>
<sequence length="103" mass="11305">MEWISFENRTTIGQTGSESGVIVRDSEHPLGARITLEKDGSVAPYSITCGIYGCMVHTRFFSAEQEASQQFDLMAAELESILKDSGSGNDLLDPVGRFVEQFP</sequence>
<accession>A0A6N8IS59</accession>
<dbReference type="AlphaFoldDB" id="A0A6N8IS59"/>
<dbReference type="EMBL" id="WSEL01000003">
    <property type="protein sequence ID" value="MVQ29415.1"/>
    <property type="molecule type" value="Genomic_DNA"/>
</dbReference>
<keyword evidence="2" id="KW-1185">Reference proteome</keyword>
<evidence type="ECO:0000313" key="1">
    <source>
        <dbReference type="EMBL" id="MVQ29415.1"/>
    </source>
</evidence>
<dbReference type="Proteomes" id="UP000469385">
    <property type="component" value="Unassembled WGS sequence"/>
</dbReference>
<dbReference type="RefSeq" id="WP_157397421.1">
    <property type="nucleotide sequence ID" value="NZ_WSEL01000003.1"/>
</dbReference>
<proteinExistence type="predicted"/>
<gene>
    <name evidence="1" type="ORF">GON04_08150</name>
</gene>
<evidence type="ECO:0000313" key="2">
    <source>
        <dbReference type="Proteomes" id="UP000469385"/>
    </source>
</evidence>